<dbReference type="Gene3D" id="1.10.150.240">
    <property type="entry name" value="Putative phosphatase, domain 2"/>
    <property type="match status" value="1"/>
</dbReference>
<dbReference type="PRINTS" id="PR00413">
    <property type="entry name" value="HADHALOGNASE"/>
</dbReference>
<sequence length="214" mass="24187">MAPYSHAQIESIVFDLGGVIVNLDYGLTIQAFSELAGYDVTQQYSQQSQADIFSKFEVGSITPAEFRRSLMQLLQFEADDEAINQAWSALILDFPPKRVELIRQLGQQKRIFLLSNINELHLATSDRKFTEAMGNDIGTLADQFERVYYSHLVGDRKPNTSIFQRVIDENNLDPAKTLFLDDTAHNLVGAQQIGLQTVHITQERPIESLNLLDL</sequence>
<dbReference type="NCBIfam" id="TIGR01509">
    <property type="entry name" value="HAD-SF-IA-v3"/>
    <property type="match status" value="1"/>
</dbReference>
<gene>
    <name evidence="1" type="ORF">DXZ20_12290</name>
</gene>
<dbReference type="InterPro" id="IPR036412">
    <property type="entry name" value="HAD-like_sf"/>
</dbReference>
<dbReference type="Gene3D" id="3.40.50.1000">
    <property type="entry name" value="HAD superfamily/HAD-like"/>
    <property type="match status" value="1"/>
</dbReference>
<dbReference type="InterPro" id="IPR023214">
    <property type="entry name" value="HAD_sf"/>
</dbReference>
<comment type="caution">
    <text evidence="1">The sequence shown here is derived from an EMBL/GenBank/DDBJ whole genome shotgun (WGS) entry which is preliminary data.</text>
</comment>
<keyword evidence="2" id="KW-1185">Reference proteome</keyword>
<proteinExistence type="predicted"/>
<organism evidence="1 2">
    <name type="scientific">Adonisia turfae CCMR0081</name>
    <dbReference type="NCBI Taxonomy" id="2292702"/>
    <lineage>
        <taxon>Bacteria</taxon>
        <taxon>Bacillati</taxon>
        <taxon>Cyanobacteriota</taxon>
        <taxon>Adonisia</taxon>
        <taxon>Adonisia turfae</taxon>
    </lineage>
</organism>
<dbReference type="SFLD" id="SFLDG01129">
    <property type="entry name" value="C1.5:_HAD__Beta-PGM__Phosphata"/>
    <property type="match status" value="1"/>
</dbReference>
<dbReference type="EMBL" id="QXHD01000004">
    <property type="protein sequence ID" value="NEZ56438.1"/>
    <property type="molecule type" value="Genomic_DNA"/>
</dbReference>
<accession>A0A6M0RJJ9</accession>
<dbReference type="AlphaFoldDB" id="A0A6M0RJJ9"/>
<dbReference type="PANTHER" id="PTHR43611">
    <property type="entry name" value="ALPHA-D-GLUCOSE 1-PHOSPHATE PHOSPHATASE"/>
    <property type="match status" value="1"/>
</dbReference>
<evidence type="ECO:0000313" key="2">
    <source>
        <dbReference type="Proteomes" id="UP000481033"/>
    </source>
</evidence>
<dbReference type="Pfam" id="PF00702">
    <property type="entry name" value="Hydrolase"/>
    <property type="match status" value="1"/>
</dbReference>
<dbReference type="InterPro" id="IPR006439">
    <property type="entry name" value="HAD-SF_hydro_IA"/>
</dbReference>
<reference evidence="1 2" key="1">
    <citation type="journal article" date="2020" name="Microb. Ecol.">
        <title>Ecogenomics of the Marine Benthic Filamentous Cyanobacterium Adonisia.</title>
        <authorList>
            <person name="Walter J.M."/>
            <person name="Coutinho F.H."/>
            <person name="Leomil L."/>
            <person name="Hargreaves P.I."/>
            <person name="Campeao M.E."/>
            <person name="Vieira V.V."/>
            <person name="Silva B.S."/>
            <person name="Fistarol G.O."/>
            <person name="Salomon P.S."/>
            <person name="Sawabe T."/>
            <person name="Mino S."/>
            <person name="Hosokawa M."/>
            <person name="Miyashita H."/>
            <person name="Maruyama F."/>
            <person name="van Verk M.C."/>
            <person name="Dutilh B.E."/>
            <person name="Thompson C.C."/>
            <person name="Thompson F.L."/>
        </authorList>
    </citation>
    <scope>NUCLEOTIDE SEQUENCE [LARGE SCALE GENOMIC DNA]</scope>
    <source>
        <strain evidence="1 2">CCMR0081</strain>
    </source>
</reference>
<dbReference type="SUPFAM" id="SSF56784">
    <property type="entry name" value="HAD-like"/>
    <property type="match status" value="1"/>
</dbReference>
<dbReference type="SFLD" id="SFLDS00003">
    <property type="entry name" value="Haloacid_Dehalogenase"/>
    <property type="match status" value="1"/>
</dbReference>
<name>A0A6M0RJJ9_9CYAN</name>
<evidence type="ECO:0000313" key="1">
    <source>
        <dbReference type="EMBL" id="NEZ56438.1"/>
    </source>
</evidence>
<dbReference type="CDD" id="cd02603">
    <property type="entry name" value="HAD_sEH-N_like"/>
    <property type="match status" value="1"/>
</dbReference>
<protein>
    <submittedName>
        <fullName evidence="1">HAD family phosphatase</fullName>
    </submittedName>
</protein>
<dbReference type="Proteomes" id="UP000481033">
    <property type="component" value="Unassembled WGS sequence"/>
</dbReference>
<dbReference type="PANTHER" id="PTHR43611:SF3">
    <property type="entry name" value="FLAVIN MONONUCLEOTIDE HYDROLASE 1, CHLOROPLATIC"/>
    <property type="match status" value="1"/>
</dbReference>
<dbReference type="RefSeq" id="WP_163698446.1">
    <property type="nucleotide sequence ID" value="NZ_QXHD01000004.1"/>
</dbReference>
<dbReference type="InterPro" id="IPR023198">
    <property type="entry name" value="PGP-like_dom2"/>
</dbReference>